<comment type="catalytic activity">
    <reaction evidence="1">
        <text>3-deoxy-alpha-D-manno-2-octulosonate-8-phosphate + H2O = 3-deoxy-alpha-D-manno-oct-2-ulosonate + phosphate</text>
        <dbReference type="Rhea" id="RHEA:11500"/>
        <dbReference type="ChEBI" id="CHEBI:15377"/>
        <dbReference type="ChEBI" id="CHEBI:43474"/>
        <dbReference type="ChEBI" id="CHEBI:85985"/>
        <dbReference type="ChEBI" id="CHEBI:85986"/>
        <dbReference type="EC" id="3.1.3.45"/>
    </reaction>
</comment>
<dbReference type="SUPFAM" id="SSF56784">
    <property type="entry name" value="HAD-like"/>
    <property type="match status" value="1"/>
</dbReference>
<evidence type="ECO:0000313" key="13">
    <source>
        <dbReference type="EMBL" id="MUH37846.1"/>
    </source>
</evidence>
<evidence type="ECO:0000256" key="2">
    <source>
        <dbReference type="ARBA" id="ARBA00001946"/>
    </source>
</evidence>
<dbReference type="Pfam" id="PF08282">
    <property type="entry name" value="Hydrolase_3"/>
    <property type="match status" value="1"/>
</dbReference>
<reference evidence="13 14" key="1">
    <citation type="journal article" date="2019" name="Mar. Drugs">
        <title>Comparative Genomics and CAZyme Genome Repertoires of Marine Zobellia amurskyensis KMM 3526(T) and Zobellia laminariae KMM 3676(T).</title>
        <authorList>
            <person name="Chernysheva N."/>
            <person name="Bystritskaya E."/>
            <person name="Stenkova A."/>
            <person name="Golovkin I."/>
            <person name="Nedashkovskaya O."/>
            <person name="Isaeva M."/>
        </authorList>
    </citation>
    <scope>NUCLEOTIDE SEQUENCE [LARGE SCALE GENOMIC DNA]</scope>
    <source>
        <strain evidence="13 14">KMM 3526</strain>
    </source>
</reference>
<comment type="caution">
    <text evidence="13">The sequence shown here is derived from an EMBL/GenBank/DDBJ whole genome shotgun (WGS) entry which is preliminary data.</text>
</comment>
<dbReference type="InterPro" id="IPR023214">
    <property type="entry name" value="HAD_sf"/>
</dbReference>
<evidence type="ECO:0000256" key="4">
    <source>
        <dbReference type="ARBA" id="ARBA00011881"/>
    </source>
</evidence>
<comment type="similarity">
    <text evidence="3">Belongs to the KdsC family.</text>
</comment>
<dbReference type="SFLD" id="SFLDS00003">
    <property type="entry name" value="Haloacid_Dehalogenase"/>
    <property type="match status" value="1"/>
</dbReference>
<comment type="subunit">
    <text evidence="4">Homotetramer.</text>
</comment>
<dbReference type="NCBIfam" id="TIGR01670">
    <property type="entry name" value="KdsC-phosphatas"/>
    <property type="match status" value="1"/>
</dbReference>
<evidence type="ECO:0000256" key="12">
    <source>
        <dbReference type="PIRSR" id="PIRSR006118-2"/>
    </source>
</evidence>
<dbReference type="PANTHER" id="PTHR21485:SF6">
    <property type="entry name" value="N-ACYLNEURAMINATE CYTIDYLYLTRANSFERASE-RELATED"/>
    <property type="match status" value="1"/>
</dbReference>
<keyword evidence="8 13" id="KW-0378">Hydrolase</keyword>
<evidence type="ECO:0000256" key="7">
    <source>
        <dbReference type="ARBA" id="ARBA00022723"/>
    </source>
</evidence>
<dbReference type="AlphaFoldDB" id="A0A7X3D368"/>
<evidence type="ECO:0000256" key="6">
    <source>
        <dbReference type="ARBA" id="ARBA00020092"/>
    </source>
</evidence>
<keyword evidence="9 12" id="KW-0460">Magnesium</keyword>
<keyword evidence="7 12" id="KW-0479">Metal-binding</keyword>
<dbReference type="FunFam" id="3.40.50.1000:FF:000029">
    <property type="entry name" value="3-deoxy-D-manno-octulosonate 8-phosphate phosphatase KdsC"/>
    <property type="match status" value="1"/>
</dbReference>
<keyword evidence="10" id="KW-0448">Lipopolysaccharide biosynthesis</keyword>
<dbReference type="InterPro" id="IPR010023">
    <property type="entry name" value="KdsC_fam"/>
</dbReference>
<dbReference type="GO" id="GO:0046872">
    <property type="term" value="F:metal ion binding"/>
    <property type="evidence" value="ECO:0007669"/>
    <property type="project" value="UniProtKB-KW"/>
</dbReference>
<dbReference type="PANTHER" id="PTHR21485">
    <property type="entry name" value="HAD SUPERFAMILY MEMBERS CMAS AND KDSC"/>
    <property type="match status" value="1"/>
</dbReference>
<dbReference type="Gene3D" id="3.40.50.1000">
    <property type="entry name" value="HAD superfamily/HAD-like"/>
    <property type="match status" value="1"/>
</dbReference>
<keyword evidence="14" id="KW-1185">Reference proteome</keyword>
<dbReference type="SFLD" id="SFLDG01136">
    <property type="entry name" value="C1.6:_Phosphoserine_Phosphatas"/>
    <property type="match status" value="1"/>
</dbReference>
<proteinExistence type="inferred from homology"/>
<evidence type="ECO:0000256" key="8">
    <source>
        <dbReference type="ARBA" id="ARBA00022801"/>
    </source>
</evidence>
<dbReference type="CDD" id="cd01630">
    <property type="entry name" value="HAD_KDO-like"/>
    <property type="match status" value="1"/>
</dbReference>
<dbReference type="RefSeq" id="WP_155601038.1">
    <property type="nucleotide sequence ID" value="NZ_RCNR01000054.1"/>
</dbReference>
<protein>
    <recommendedName>
        <fullName evidence="6">3-deoxy-D-manno-octulosonate 8-phosphate phosphatase KdsC</fullName>
        <ecNumber evidence="5">3.1.3.45</ecNumber>
    </recommendedName>
    <alternativeName>
        <fullName evidence="11">KDO 8-P phosphatase</fullName>
    </alternativeName>
</protein>
<dbReference type="InterPro" id="IPR050793">
    <property type="entry name" value="CMP-NeuNAc_synthase"/>
</dbReference>
<accession>A0A7X3D368</accession>
<dbReference type="GO" id="GO:0008781">
    <property type="term" value="F:N-acylneuraminate cytidylyltransferase activity"/>
    <property type="evidence" value="ECO:0007669"/>
    <property type="project" value="TreeGrafter"/>
</dbReference>
<feature type="binding site" evidence="12">
    <location>
        <position position="111"/>
    </location>
    <ligand>
        <name>Mg(2+)</name>
        <dbReference type="ChEBI" id="CHEBI:18420"/>
    </ligand>
</feature>
<name>A0A7X3D368_9FLAO</name>
<dbReference type="OrthoDB" id="9805604at2"/>
<evidence type="ECO:0000256" key="1">
    <source>
        <dbReference type="ARBA" id="ARBA00000898"/>
    </source>
</evidence>
<dbReference type="EMBL" id="RCNR01000054">
    <property type="protein sequence ID" value="MUH37846.1"/>
    <property type="molecule type" value="Genomic_DNA"/>
</dbReference>
<evidence type="ECO:0000313" key="14">
    <source>
        <dbReference type="Proteomes" id="UP000540519"/>
    </source>
</evidence>
<feature type="binding site" evidence="12">
    <location>
        <position position="20"/>
    </location>
    <ligand>
        <name>substrate</name>
    </ligand>
</feature>
<dbReference type="Proteomes" id="UP000540519">
    <property type="component" value="Unassembled WGS sequence"/>
</dbReference>
<evidence type="ECO:0000256" key="11">
    <source>
        <dbReference type="ARBA" id="ARBA00031051"/>
    </source>
</evidence>
<dbReference type="InterPro" id="IPR036412">
    <property type="entry name" value="HAD-like_sf"/>
</dbReference>
<dbReference type="PIRSF" id="PIRSF006118">
    <property type="entry name" value="KDO8-P_Ptase"/>
    <property type="match status" value="1"/>
</dbReference>
<dbReference type="EC" id="3.1.3.45" evidence="5"/>
<sequence>MEKSYKEYLKNIDTFVFDVDGVFTDSTLIITTEGEMLRTMSVKDGYAVKTALQKGYKICIISGGTNEGVRKRLRELGVTDIYLGAHHKMDALEEYMDNYKITPSTMLYMGDDIPDIPPMQTVALPTCPQNAVPEVKATSMYVSHKNGGEGCVRDVIEQVLKVRGDWMSNFSAAND</sequence>
<dbReference type="GO" id="GO:0009103">
    <property type="term" value="P:lipopolysaccharide biosynthetic process"/>
    <property type="evidence" value="ECO:0007669"/>
    <property type="project" value="UniProtKB-KW"/>
</dbReference>
<evidence type="ECO:0000256" key="9">
    <source>
        <dbReference type="ARBA" id="ARBA00022842"/>
    </source>
</evidence>
<gene>
    <name evidence="13" type="ORF">D9O36_18490</name>
</gene>
<dbReference type="GO" id="GO:0019143">
    <property type="term" value="F:3-deoxy-manno-octulosonate-8-phosphatase activity"/>
    <property type="evidence" value="ECO:0007669"/>
    <property type="project" value="UniProtKB-EC"/>
</dbReference>
<evidence type="ECO:0000256" key="10">
    <source>
        <dbReference type="ARBA" id="ARBA00022985"/>
    </source>
</evidence>
<dbReference type="SFLD" id="SFLDG01138">
    <property type="entry name" value="C1.6.2:_Deoxy-d-mannose-octulo"/>
    <property type="match status" value="1"/>
</dbReference>
<evidence type="ECO:0000256" key="5">
    <source>
        <dbReference type="ARBA" id="ARBA00013066"/>
    </source>
</evidence>
<evidence type="ECO:0000256" key="3">
    <source>
        <dbReference type="ARBA" id="ARBA00005893"/>
    </source>
</evidence>
<comment type="cofactor">
    <cofactor evidence="2 12">
        <name>Mg(2+)</name>
        <dbReference type="ChEBI" id="CHEBI:18420"/>
    </cofactor>
</comment>
<organism evidence="13 14">
    <name type="scientific">Zobellia amurskyensis</name>
    <dbReference type="NCBI Taxonomy" id="248905"/>
    <lineage>
        <taxon>Bacteria</taxon>
        <taxon>Pseudomonadati</taxon>
        <taxon>Bacteroidota</taxon>
        <taxon>Flavobacteriia</taxon>
        <taxon>Flavobacteriales</taxon>
        <taxon>Flavobacteriaceae</taxon>
        <taxon>Zobellia</taxon>
    </lineage>
</organism>
<feature type="binding site" evidence="12">
    <location>
        <position position="18"/>
    </location>
    <ligand>
        <name>Mg(2+)</name>
        <dbReference type="ChEBI" id="CHEBI:18420"/>
    </ligand>
</feature>